<proteinExistence type="predicted"/>
<evidence type="ECO:0000256" key="2">
    <source>
        <dbReference type="ARBA" id="ARBA00022729"/>
    </source>
</evidence>
<dbReference type="OrthoDB" id="1446101at2"/>
<dbReference type="AlphaFoldDB" id="A0A4R5MPD6"/>
<dbReference type="GO" id="GO:0005975">
    <property type="term" value="P:carbohydrate metabolic process"/>
    <property type="evidence" value="ECO:0007669"/>
    <property type="project" value="InterPro"/>
</dbReference>
<protein>
    <recommendedName>
        <fullName evidence="3">NodB homology domain-containing protein</fullName>
    </recommendedName>
</protein>
<dbReference type="GO" id="GO:0016810">
    <property type="term" value="F:hydrolase activity, acting on carbon-nitrogen (but not peptide) bonds"/>
    <property type="evidence" value="ECO:0007669"/>
    <property type="project" value="InterPro"/>
</dbReference>
<evidence type="ECO:0000313" key="5">
    <source>
        <dbReference type="Proteomes" id="UP000295668"/>
    </source>
</evidence>
<comment type="caution">
    <text evidence="4">The sequence shown here is derived from an EMBL/GenBank/DDBJ whole genome shotgun (WGS) entry which is preliminary data.</text>
</comment>
<feature type="domain" description="NodB homology" evidence="3">
    <location>
        <begin position="75"/>
        <end position="247"/>
    </location>
</feature>
<dbReference type="PROSITE" id="PS51677">
    <property type="entry name" value="NODB"/>
    <property type="match status" value="1"/>
</dbReference>
<dbReference type="RefSeq" id="WP_133260805.1">
    <property type="nucleotide sequence ID" value="NZ_SJCY01000001.1"/>
</dbReference>
<organism evidence="4 5">
    <name type="scientific">Pedobacter changchengzhani</name>
    <dbReference type="NCBI Taxonomy" id="2529274"/>
    <lineage>
        <taxon>Bacteria</taxon>
        <taxon>Pseudomonadati</taxon>
        <taxon>Bacteroidota</taxon>
        <taxon>Sphingobacteriia</taxon>
        <taxon>Sphingobacteriales</taxon>
        <taxon>Sphingobacteriaceae</taxon>
        <taxon>Pedobacter</taxon>
    </lineage>
</organism>
<gene>
    <name evidence="4" type="ORF">EZJ43_01075</name>
</gene>
<dbReference type="EMBL" id="SJCY01000001">
    <property type="protein sequence ID" value="TDG37717.1"/>
    <property type="molecule type" value="Genomic_DNA"/>
</dbReference>
<dbReference type="Proteomes" id="UP000295668">
    <property type="component" value="Unassembled WGS sequence"/>
</dbReference>
<evidence type="ECO:0000259" key="3">
    <source>
        <dbReference type="PROSITE" id="PS51677"/>
    </source>
</evidence>
<comment type="subcellular location">
    <subcellularLocation>
        <location evidence="1">Secreted</location>
    </subcellularLocation>
</comment>
<dbReference type="InterPro" id="IPR002509">
    <property type="entry name" value="NODB_dom"/>
</dbReference>
<reference evidence="4 5" key="1">
    <citation type="submission" date="2019-02" db="EMBL/GenBank/DDBJ databases">
        <title>Pedobacter sp. nov., a novel speices isolated from soil of pinguins habitat in Antarcitica.</title>
        <authorList>
            <person name="He R.-H."/>
        </authorList>
    </citation>
    <scope>NUCLEOTIDE SEQUENCE [LARGE SCALE GENOMIC DNA]</scope>
    <source>
        <strain evidence="4 5">E01020</strain>
    </source>
</reference>
<dbReference type="Gene3D" id="3.20.20.370">
    <property type="entry name" value="Glycoside hydrolase/deacetylase"/>
    <property type="match status" value="1"/>
</dbReference>
<dbReference type="CDD" id="cd10918">
    <property type="entry name" value="CE4_NodB_like_5s_6s"/>
    <property type="match status" value="1"/>
</dbReference>
<evidence type="ECO:0000256" key="1">
    <source>
        <dbReference type="ARBA" id="ARBA00004613"/>
    </source>
</evidence>
<dbReference type="SUPFAM" id="SSF88713">
    <property type="entry name" value="Glycoside hydrolase/deacetylase"/>
    <property type="match status" value="1"/>
</dbReference>
<keyword evidence="5" id="KW-1185">Reference proteome</keyword>
<keyword evidence="2" id="KW-0732">Signal</keyword>
<name>A0A4R5MPD6_9SPHI</name>
<dbReference type="InterPro" id="IPR051398">
    <property type="entry name" value="Polysacch_Deacetylase"/>
</dbReference>
<dbReference type="PANTHER" id="PTHR34216:SF3">
    <property type="entry name" value="POLY-BETA-1,6-N-ACETYL-D-GLUCOSAMINE N-DEACETYLASE"/>
    <property type="match status" value="1"/>
</dbReference>
<dbReference type="Pfam" id="PF01522">
    <property type="entry name" value="Polysacc_deac_1"/>
    <property type="match status" value="1"/>
</dbReference>
<dbReference type="GO" id="GO:0005576">
    <property type="term" value="C:extracellular region"/>
    <property type="evidence" value="ECO:0007669"/>
    <property type="project" value="UniProtKB-SubCell"/>
</dbReference>
<dbReference type="InterPro" id="IPR011330">
    <property type="entry name" value="Glyco_hydro/deAcase_b/a-brl"/>
</dbReference>
<sequence>MRKEVKSKIYSLALLLGAIKFNNKNSKVLYYHDVHEDGDVPETVMSTPMSLFKKHIEIIKGNGFEIVREVTKPKGQVMLTFDDGYLGVLKNRTYFEENGLKPTIFIITSRIGKPNFMSVENIKSLAKSGFIFQSHTHTHPDLNLCTAVELEDEFIKSKTLLSELLSKEVNAICFPKGFFNDQTISVARQSGYKKLYSSIPGSYLERNAFGVICRNLVQFSSPADFKNTLFGGMTIFKKRYTNQHYHE</sequence>
<accession>A0A4R5MPD6</accession>
<dbReference type="PANTHER" id="PTHR34216">
    <property type="match status" value="1"/>
</dbReference>
<evidence type="ECO:0000313" key="4">
    <source>
        <dbReference type="EMBL" id="TDG37717.1"/>
    </source>
</evidence>